<organism evidence="6 7">
    <name type="scientific">Streptomonospora mangrovi</name>
    <dbReference type="NCBI Taxonomy" id="2883123"/>
    <lineage>
        <taxon>Bacteria</taxon>
        <taxon>Bacillati</taxon>
        <taxon>Actinomycetota</taxon>
        <taxon>Actinomycetes</taxon>
        <taxon>Streptosporangiales</taxon>
        <taxon>Nocardiopsidaceae</taxon>
        <taxon>Streptomonospora</taxon>
    </lineage>
</organism>
<evidence type="ECO:0000256" key="3">
    <source>
        <dbReference type="ARBA" id="ARBA00022801"/>
    </source>
</evidence>
<protein>
    <submittedName>
        <fullName evidence="6">Alpha/beta hydrolase</fullName>
    </submittedName>
</protein>
<dbReference type="Pfam" id="PF08386">
    <property type="entry name" value="Abhydrolase_4"/>
    <property type="match status" value="1"/>
</dbReference>
<dbReference type="PANTHER" id="PTHR43248:SF29">
    <property type="entry name" value="TRIPEPTIDYL AMINOPEPTIDASE"/>
    <property type="match status" value="1"/>
</dbReference>
<dbReference type="Gene3D" id="3.40.50.1820">
    <property type="entry name" value="alpha/beta hydrolase"/>
    <property type="match status" value="1"/>
</dbReference>
<evidence type="ECO:0000256" key="2">
    <source>
        <dbReference type="ARBA" id="ARBA00022729"/>
    </source>
</evidence>
<dbReference type="SUPFAM" id="SSF53474">
    <property type="entry name" value="alpha/beta-Hydrolases"/>
    <property type="match status" value="1"/>
</dbReference>
<dbReference type="EMBL" id="JAJAQC010000005">
    <property type="protein sequence ID" value="MDA0563584.1"/>
    <property type="molecule type" value="Genomic_DNA"/>
</dbReference>
<dbReference type="GO" id="GO:0016787">
    <property type="term" value="F:hydrolase activity"/>
    <property type="evidence" value="ECO:0007669"/>
    <property type="project" value="UniProtKB-KW"/>
</dbReference>
<reference evidence="6" key="1">
    <citation type="submission" date="2021-10" db="EMBL/GenBank/DDBJ databases">
        <title>Streptomonospora sp. nov., isolated from mangrove soil.</title>
        <authorList>
            <person name="Chen X."/>
            <person name="Ge X."/>
            <person name="Liu W."/>
        </authorList>
    </citation>
    <scope>NUCLEOTIDE SEQUENCE</scope>
    <source>
        <strain evidence="6">S1-112</strain>
    </source>
</reference>
<feature type="domain" description="Peptidase S33 tripeptidyl aminopeptidase-like C-terminal" evidence="5">
    <location>
        <begin position="393"/>
        <end position="495"/>
    </location>
</feature>
<evidence type="ECO:0000256" key="1">
    <source>
        <dbReference type="ARBA" id="ARBA00010088"/>
    </source>
</evidence>
<evidence type="ECO:0000313" key="7">
    <source>
        <dbReference type="Proteomes" id="UP001140076"/>
    </source>
</evidence>
<dbReference type="AlphaFoldDB" id="A0A9X3NH22"/>
<gene>
    <name evidence="6" type="ORF">LG943_04450</name>
</gene>
<comment type="similarity">
    <text evidence="1">Belongs to the peptidase S33 family.</text>
</comment>
<sequence length="497" mass="51979">MAGCGGPDRPGPSEDTPGGGRLSAFYGQEISWSDCGDGFECGTFEVPLDYSDPGGARLDIAVRRLPAASGDPQGSLVVNPGGPGGSGFDYAGAAPRAISAEVRDRFDVVGFDPRGVGRSAPITCLDPSGMDDYLGVDYLSRDGDSDPAELTDSGVAELVAVNRGFVAGCRDRAGDLMGHMGTAAVARDMDVLRSALGDDRLTYLGKSYGTYLGAHYADRFPDRVRALVLDGAMDPSLDVVDLGMQQAEGSETALRAFAAHCLDLPDCPLGGRGDSVDDAVERVEDLLATAGRSPLRNDLGDGLEARRSWLELGVLSALYSESYWPRLSTALADAFDGDGTALLRLAGDLYNRDDPDHYANYTSALVAVNCSDRPAPRDVDAYTEAAASAEDAAPVFGAGLTWGALTCAYWPRDAVADPEPLDAPGAAPILVVGTTRDNATPHAWAEALADDLDSGVLLTREGDGHTAYLQGNPCVDSAVDTYLLHAEPPEHGTVCPE</sequence>
<evidence type="ECO:0000256" key="4">
    <source>
        <dbReference type="SAM" id="MobiDB-lite"/>
    </source>
</evidence>
<dbReference type="InterPro" id="IPR051601">
    <property type="entry name" value="Serine_prot/Carboxylest_S33"/>
</dbReference>
<dbReference type="PANTHER" id="PTHR43248">
    <property type="entry name" value="2-SUCCINYL-6-HYDROXY-2,4-CYCLOHEXADIENE-1-CARBOXYLATE SYNTHASE"/>
    <property type="match status" value="1"/>
</dbReference>
<proteinExistence type="inferred from homology"/>
<name>A0A9X3NH22_9ACTN</name>
<keyword evidence="7" id="KW-1185">Reference proteome</keyword>
<dbReference type="InterPro" id="IPR013595">
    <property type="entry name" value="Pept_S33_TAP-like_C"/>
</dbReference>
<comment type="caution">
    <text evidence="6">The sequence shown here is derived from an EMBL/GenBank/DDBJ whole genome shotgun (WGS) entry which is preliminary data.</text>
</comment>
<evidence type="ECO:0000313" key="6">
    <source>
        <dbReference type="EMBL" id="MDA0563584.1"/>
    </source>
</evidence>
<feature type="region of interest" description="Disordered" evidence="4">
    <location>
        <begin position="1"/>
        <end position="24"/>
    </location>
</feature>
<dbReference type="InterPro" id="IPR029058">
    <property type="entry name" value="AB_hydrolase_fold"/>
</dbReference>
<accession>A0A9X3NH22</accession>
<keyword evidence="3 6" id="KW-0378">Hydrolase</keyword>
<evidence type="ECO:0000259" key="5">
    <source>
        <dbReference type="Pfam" id="PF08386"/>
    </source>
</evidence>
<dbReference type="Proteomes" id="UP001140076">
    <property type="component" value="Unassembled WGS sequence"/>
</dbReference>
<keyword evidence="2" id="KW-0732">Signal</keyword>